<feature type="domain" description="GST N-terminal" evidence="1">
    <location>
        <begin position="1"/>
        <end position="80"/>
    </location>
</feature>
<name>A0A1H3ICZ8_9RHOB</name>
<dbReference type="SUPFAM" id="SSF47616">
    <property type="entry name" value="GST C-terminal domain-like"/>
    <property type="match status" value="1"/>
</dbReference>
<dbReference type="Gene3D" id="1.20.1050.10">
    <property type="match status" value="1"/>
</dbReference>
<dbReference type="GeneID" id="78123787"/>
<dbReference type="SFLD" id="SFLDG00358">
    <property type="entry name" value="Main_(cytGST)"/>
    <property type="match status" value="1"/>
</dbReference>
<dbReference type="SUPFAM" id="SSF52833">
    <property type="entry name" value="Thioredoxin-like"/>
    <property type="match status" value="1"/>
</dbReference>
<evidence type="ECO:0000313" key="4">
    <source>
        <dbReference type="Proteomes" id="UP000199026"/>
    </source>
</evidence>
<accession>A0A1H3ICZ8</accession>
<keyword evidence="4" id="KW-1185">Reference proteome</keyword>
<evidence type="ECO:0000259" key="2">
    <source>
        <dbReference type="PROSITE" id="PS50405"/>
    </source>
</evidence>
<dbReference type="PANTHER" id="PTHR44051:SF8">
    <property type="entry name" value="GLUTATHIONE S-TRANSFERASE GSTA"/>
    <property type="match status" value="1"/>
</dbReference>
<protein>
    <submittedName>
        <fullName evidence="3">Glutathione S-transferase</fullName>
    </submittedName>
</protein>
<dbReference type="AlphaFoldDB" id="A0A1H3ICZ8"/>
<dbReference type="EMBL" id="FNPR01000001">
    <property type="protein sequence ID" value="SDY25586.1"/>
    <property type="molecule type" value="Genomic_DNA"/>
</dbReference>
<dbReference type="GO" id="GO:0016740">
    <property type="term" value="F:transferase activity"/>
    <property type="evidence" value="ECO:0007669"/>
    <property type="project" value="UniProtKB-KW"/>
</dbReference>
<proteinExistence type="predicted"/>
<dbReference type="SFLD" id="SFLDG01150">
    <property type="entry name" value="Main.1:_Beta-like"/>
    <property type="match status" value="1"/>
</dbReference>
<reference evidence="3 4" key="1">
    <citation type="submission" date="2016-10" db="EMBL/GenBank/DDBJ databases">
        <authorList>
            <person name="de Groot N.N."/>
        </authorList>
    </citation>
    <scope>NUCLEOTIDE SEQUENCE [LARGE SCALE GENOMIC DNA]</scope>
    <source>
        <strain evidence="3 4">DSM 24677</strain>
    </source>
</reference>
<dbReference type="SFLD" id="SFLDS00019">
    <property type="entry name" value="Glutathione_Transferase_(cytos"/>
    <property type="match status" value="1"/>
</dbReference>
<dbReference type="Proteomes" id="UP000199026">
    <property type="component" value="Unassembled WGS sequence"/>
</dbReference>
<feature type="domain" description="GST C-terminal" evidence="2">
    <location>
        <begin position="86"/>
        <end position="222"/>
    </location>
</feature>
<dbReference type="STRING" id="576131.SAMN05444486_1011002"/>
<dbReference type="InterPro" id="IPR004046">
    <property type="entry name" value="GST_C"/>
</dbReference>
<dbReference type="Gene3D" id="3.40.30.10">
    <property type="entry name" value="Glutaredoxin"/>
    <property type="match status" value="1"/>
</dbReference>
<dbReference type="InterPro" id="IPR040079">
    <property type="entry name" value="Glutathione_S-Trfase"/>
</dbReference>
<evidence type="ECO:0000313" key="3">
    <source>
        <dbReference type="EMBL" id="SDY25586.1"/>
    </source>
</evidence>
<dbReference type="Pfam" id="PF00043">
    <property type="entry name" value="GST_C"/>
    <property type="match status" value="1"/>
</dbReference>
<sequence>MITLHHVPQSRSMRVLWLLHELEVPDFQVQVHPFDRGLRSPEFLTLSPAGRVPAMEIEGERMFESGAMIEYLCERFPERNLGREPSNPDRMAWLTWLHFAETVTVHAAALTQQHIMLYEDYMRSPYIMQLEAKRLAKCYEAIEARLSTPVENRDYLLTSGFSAVDIAVGQAVYVGRHFVKTDDYPELSAWYERITERSSFAATMAVGEQKLYTEAFYAPWPFPERSET</sequence>
<dbReference type="OrthoDB" id="5740960at2"/>
<dbReference type="InterPro" id="IPR036249">
    <property type="entry name" value="Thioredoxin-like_sf"/>
</dbReference>
<dbReference type="PROSITE" id="PS50405">
    <property type="entry name" value="GST_CTER"/>
    <property type="match status" value="1"/>
</dbReference>
<dbReference type="CDD" id="cd03046">
    <property type="entry name" value="GST_N_GTT1_like"/>
    <property type="match status" value="1"/>
</dbReference>
<organism evidence="3 4">
    <name type="scientific">Lentibacter algarum</name>
    <dbReference type="NCBI Taxonomy" id="576131"/>
    <lineage>
        <taxon>Bacteria</taxon>
        <taxon>Pseudomonadati</taxon>
        <taxon>Pseudomonadota</taxon>
        <taxon>Alphaproteobacteria</taxon>
        <taxon>Rhodobacterales</taxon>
        <taxon>Roseobacteraceae</taxon>
        <taxon>Lentibacter</taxon>
    </lineage>
</organism>
<dbReference type="InterPro" id="IPR010987">
    <property type="entry name" value="Glutathione-S-Trfase_C-like"/>
</dbReference>
<dbReference type="RefSeq" id="WP_089888321.1">
    <property type="nucleotide sequence ID" value="NZ_CALJFH010000011.1"/>
</dbReference>
<dbReference type="Pfam" id="PF13417">
    <property type="entry name" value="GST_N_3"/>
    <property type="match status" value="1"/>
</dbReference>
<dbReference type="PANTHER" id="PTHR44051">
    <property type="entry name" value="GLUTATHIONE S-TRANSFERASE-RELATED"/>
    <property type="match status" value="1"/>
</dbReference>
<dbReference type="InterPro" id="IPR036282">
    <property type="entry name" value="Glutathione-S-Trfase_C_sf"/>
</dbReference>
<evidence type="ECO:0000259" key="1">
    <source>
        <dbReference type="PROSITE" id="PS50404"/>
    </source>
</evidence>
<keyword evidence="3" id="KW-0808">Transferase</keyword>
<dbReference type="PROSITE" id="PS50404">
    <property type="entry name" value="GST_NTER"/>
    <property type="match status" value="1"/>
</dbReference>
<gene>
    <name evidence="3" type="ORF">SAMN05444486_1011002</name>
</gene>
<dbReference type="InterPro" id="IPR004045">
    <property type="entry name" value="Glutathione_S-Trfase_N"/>
</dbReference>